<comment type="subunit">
    <text evidence="17">Monomer. Part of a complex composed of SLC40A1/ferroportin, TF/transferrin and HEPH/hephaestin that transfers iron from cells to transferrin.</text>
</comment>
<evidence type="ECO:0000256" key="20">
    <source>
        <dbReference type="PIRSR" id="PIRSR002549-3"/>
    </source>
</evidence>
<feature type="binding site" evidence="20">
    <location>
        <position position="540"/>
    </location>
    <ligand>
        <name>Fe(3+)</name>
        <dbReference type="ChEBI" id="CHEBI:29034"/>
        <label>2</label>
    </ligand>
</feature>
<keyword evidence="9" id="KW-0677">Repeat</keyword>
<feature type="domain" description="Transferrin-like" evidence="23">
    <location>
        <begin position="25"/>
        <end position="347"/>
    </location>
</feature>
<feature type="disulfide bond" evidence="21">
    <location>
        <begin position="585"/>
        <end position="599"/>
    </location>
</feature>
<evidence type="ECO:0000256" key="4">
    <source>
        <dbReference type="ARBA" id="ARBA00022481"/>
    </source>
</evidence>
<feature type="binding site" evidence="20">
    <location>
        <position position="207"/>
    </location>
    <ligand>
        <name>Fe(3+)</name>
        <dbReference type="ChEBI" id="CHEBI:29034"/>
        <label>1</label>
    </ligand>
</feature>
<gene>
    <name evidence="24" type="primary">TF</name>
</gene>
<evidence type="ECO:0000256" key="19">
    <source>
        <dbReference type="PIRSR" id="PIRSR002549-2"/>
    </source>
</evidence>
<evidence type="ECO:0000256" key="13">
    <source>
        <dbReference type="ARBA" id="ARBA00023180"/>
    </source>
</evidence>
<feature type="domain" description="Transferrin-like" evidence="23">
    <location>
        <begin position="361"/>
        <end position="686"/>
    </location>
</feature>
<dbReference type="PANTHER" id="PTHR11485">
    <property type="entry name" value="TRANSFERRIN"/>
    <property type="match status" value="1"/>
</dbReference>
<feature type="disulfide bond" evidence="21">
    <location>
        <begin position="637"/>
        <end position="642"/>
    </location>
</feature>
<feature type="disulfide bond" evidence="21">
    <location>
        <begin position="470"/>
        <end position="546"/>
    </location>
</feature>
<keyword evidence="11" id="KW-0406">Ion transport</keyword>
<comment type="subcellular location">
    <subcellularLocation>
        <location evidence="1">Secreted</location>
    </subcellularLocation>
</comment>
<feature type="binding site" evidence="20">
    <location>
        <position position="411"/>
    </location>
    <ligand>
        <name>Fe(3+)</name>
        <dbReference type="ChEBI" id="CHEBI:29034"/>
        <label>1</label>
    </ligand>
</feature>
<keyword evidence="25" id="KW-1185">Reference proteome</keyword>
<feature type="disulfide bond" evidence="21">
    <location>
        <begin position="172"/>
        <end position="188"/>
    </location>
</feature>
<evidence type="ECO:0000256" key="16">
    <source>
        <dbReference type="ARBA" id="ARBA00032359"/>
    </source>
</evidence>
<name>A0A8C6F364_MONMO</name>
<evidence type="ECO:0000256" key="7">
    <source>
        <dbReference type="ARBA" id="ARBA00022553"/>
    </source>
</evidence>
<dbReference type="InterPro" id="IPR001156">
    <property type="entry name" value="Transferrin-like_dom"/>
</dbReference>
<dbReference type="Gene3D" id="3.40.190.10">
    <property type="entry name" value="Periplasmic binding protein-like II"/>
    <property type="match status" value="4"/>
</dbReference>
<dbReference type="PROSITE" id="PS00207">
    <property type="entry name" value="TRANSFERRIN_LIKE_3"/>
    <property type="match status" value="2"/>
</dbReference>
<dbReference type="Pfam" id="PF00405">
    <property type="entry name" value="Transferrin"/>
    <property type="match status" value="2"/>
</dbReference>
<dbReference type="PANTHER" id="PTHR11485:SF31">
    <property type="entry name" value="SEROTRANSFERRIN"/>
    <property type="match status" value="1"/>
</dbReference>
<dbReference type="GO" id="GO:0019731">
    <property type="term" value="P:antibacterial humoral response"/>
    <property type="evidence" value="ECO:0007669"/>
    <property type="project" value="TreeGrafter"/>
</dbReference>
<feature type="disulfide bond" evidence="21">
    <location>
        <begin position="504"/>
        <end position="518"/>
    </location>
</feature>
<feature type="chain" id="PRO_5034877182" description="Serotransferrin" evidence="22">
    <location>
        <begin position="20"/>
        <end position="704"/>
    </location>
</feature>
<organism evidence="24 25">
    <name type="scientific">Monodon monoceros</name>
    <name type="common">Narwhal</name>
    <name type="synonym">Ceratodon monodon</name>
    <dbReference type="NCBI Taxonomy" id="40151"/>
    <lineage>
        <taxon>Eukaryota</taxon>
        <taxon>Metazoa</taxon>
        <taxon>Chordata</taxon>
        <taxon>Craniata</taxon>
        <taxon>Vertebrata</taxon>
        <taxon>Euteleostomi</taxon>
        <taxon>Mammalia</taxon>
        <taxon>Eutheria</taxon>
        <taxon>Laurasiatheria</taxon>
        <taxon>Artiodactyla</taxon>
        <taxon>Whippomorpha</taxon>
        <taxon>Cetacea</taxon>
        <taxon>Odontoceti</taxon>
        <taxon>Monodontidae</taxon>
        <taxon>Monodon</taxon>
    </lineage>
</organism>
<feature type="disulfide bond" evidence="21">
    <location>
        <begin position="246"/>
        <end position="260"/>
    </location>
</feature>
<feature type="binding site" evidence="19">
    <location>
        <position position="476"/>
    </location>
    <ligand>
        <name>hydrogencarbonate</name>
        <dbReference type="ChEBI" id="CHEBI:17544"/>
        <label>1</label>
    </ligand>
</feature>
<dbReference type="PROSITE" id="PS00206">
    <property type="entry name" value="TRANSFERRIN_LIKE_2"/>
    <property type="match status" value="2"/>
</dbReference>
<keyword evidence="3" id="KW-0813">Transport</keyword>
<dbReference type="GO" id="GO:0006826">
    <property type="term" value="P:iron ion transport"/>
    <property type="evidence" value="ECO:0007669"/>
    <property type="project" value="UniProtKB-KW"/>
</dbReference>
<protein>
    <recommendedName>
        <fullName evidence="2">Serotransferrin</fullName>
    </recommendedName>
    <alternativeName>
        <fullName evidence="15">Beta-1 metal-binding globulin</fullName>
    </alternativeName>
    <alternativeName>
        <fullName evidence="16">Siderophilin</fullName>
    </alternativeName>
</protein>
<dbReference type="PROSITE" id="PS51408">
    <property type="entry name" value="TRANSFERRIN_LIKE_4"/>
    <property type="match status" value="2"/>
</dbReference>
<feature type="binding site" evidence="20">
    <location>
        <position position="82"/>
    </location>
    <ligand>
        <name>Fe(3+)</name>
        <dbReference type="ChEBI" id="CHEBI:29034"/>
        <label>1</label>
    </ligand>
</feature>
<evidence type="ECO:0000259" key="23">
    <source>
        <dbReference type="PROSITE" id="PS51408"/>
    </source>
</evidence>
<feature type="disulfide bond" evidence="21">
    <location>
        <begin position="438"/>
        <end position="659"/>
    </location>
</feature>
<feature type="binding site" evidence="19">
    <location>
        <position position="478"/>
    </location>
    <ligand>
        <name>hydrogencarbonate</name>
        <dbReference type="ChEBI" id="CHEBI:17544"/>
        <label>1</label>
    </ligand>
</feature>
<feature type="disulfide bond" evidence="21">
    <location>
        <begin position="28"/>
        <end position="67"/>
    </location>
</feature>
<dbReference type="FunFam" id="3.40.190.10:FF:000095">
    <property type="entry name" value="Lactotransferrin"/>
    <property type="match status" value="2"/>
</dbReference>
<dbReference type="Ensembl" id="ENSMMNT00015006621.1">
    <property type="protein sequence ID" value="ENSMMNP00015006045.1"/>
    <property type="gene ID" value="ENSMMNG00015004528.1"/>
</dbReference>
<feature type="binding site" evidence="20">
    <location>
        <position position="607"/>
    </location>
    <ligand>
        <name>Fe(3+)</name>
        <dbReference type="ChEBI" id="CHEBI:29034"/>
        <label>1</label>
    </ligand>
</feature>
<dbReference type="CDD" id="cd13617">
    <property type="entry name" value="PBP2_transferrin_C"/>
    <property type="match status" value="1"/>
</dbReference>
<feature type="binding site" evidence="19">
    <location>
        <position position="472"/>
    </location>
    <ligand>
        <name>hydrogencarbonate</name>
        <dbReference type="ChEBI" id="CHEBI:17544"/>
        <label>1</label>
    </ligand>
</feature>
<evidence type="ECO:0000256" key="14">
    <source>
        <dbReference type="ARBA" id="ARBA00025170"/>
    </source>
</evidence>
<dbReference type="SMART" id="SM00094">
    <property type="entry name" value="TR_FER"/>
    <property type="match status" value="2"/>
</dbReference>
<keyword evidence="4" id="KW-0488">Methylation</keyword>
<evidence type="ECO:0000256" key="3">
    <source>
        <dbReference type="ARBA" id="ARBA00022448"/>
    </source>
</evidence>
<dbReference type="PRINTS" id="PR00422">
    <property type="entry name" value="TRANSFERRIN"/>
</dbReference>
<evidence type="ECO:0000256" key="11">
    <source>
        <dbReference type="ARBA" id="ARBA00023065"/>
    </source>
</evidence>
<keyword evidence="22" id="KW-0732">Signal</keyword>
<evidence type="ECO:0000256" key="18">
    <source>
        <dbReference type="PIRNR" id="PIRNR002549"/>
    </source>
</evidence>
<reference evidence="24" key="2">
    <citation type="submission" date="2025-09" db="UniProtKB">
        <authorList>
            <consortium name="Ensembl"/>
        </authorList>
    </citation>
    <scope>IDENTIFICATION</scope>
</reference>
<dbReference type="InterPro" id="IPR016357">
    <property type="entry name" value="Transferrin"/>
</dbReference>
<keyword evidence="13" id="KW-0325">Glycoprotein</keyword>
<dbReference type="GO" id="GO:0005769">
    <property type="term" value="C:early endosome"/>
    <property type="evidence" value="ECO:0007669"/>
    <property type="project" value="TreeGrafter"/>
</dbReference>
<feature type="binding site" evidence="19">
    <location>
        <position position="146"/>
    </location>
    <ligand>
        <name>hydrogencarbonate</name>
        <dbReference type="ChEBI" id="CHEBI:17544"/>
        <label>1</label>
    </ligand>
</feature>
<dbReference type="GO" id="GO:0005615">
    <property type="term" value="C:extracellular space"/>
    <property type="evidence" value="ECO:0007669"/>
    <property type="project" value="InterPro"/>
</dbReference>
<evidence type="ECO:0000313" key="24">
    <source>
        <dbReference type="Ensembl" id="ENSMMNP00015006045.1"/>
    </source>
</evidence>
<keyword evidence="10 20" id="KW-0408">Iron</keyword>
<evidence type="ECO:0000256" key="15">
    <source>
        <dbReference type="ARBA" id="ARBA00031058"/>
    </source>
</evidence>
<dbReference type="GO" id="GO:0008199">
    <property type="term" value="F:ferric iron binding"/>
    <property type="evidence" value="ECO:0007669"/>
    <property type="project" value="InterPro"/>
</dbReference>
<evidence type="ECO:0000256" key="2">
    <source>
        <dbReference type="ARBA" id="ARBA00016768"/>
    </source>
</evidence>
<evidence type="ECO:0000256" key="8">
    <source>
        <dbReference type="ARBA" id="ARBA00022723"/>
    </source>
</evidence>
<keyword evidence="8 20" id="KW-0479">Metal-binding</keyword>
<evidence type="ECO:0000256" key="10">
    <source>
        <dbReference type="ARBA" id="ARBA00023004"/>
    </source>
</evidence>
<keyword evidence="12 21" id="KW-1015">Disulfide bond</keyword>
<feature type="disulfide bond" evidence="21">
    <location>
        <begin position="421"/>
        <end position="696"/>
    </location>
</feature>
<evidence type="ECO:0000256" key="6">
    <source>
        <dbReference type="ARBA" id="ARBA00022525"/>
    </source>
</evidence>
<dbReference type="CDD" id="cd13618">
    <property type="entry name" value="PBP2_transferrin_N"/>
    <property type="match status" value="1"/>
</dbReference>
<dbReference type="InterPro" id="IPR030685">
    <property type="entry name" value="Serotransferrin_mammal"/>
</dbReference>
<feature type="binding site" evidence="19">
    <location>
        <position position="479"/>
    </location>
    <ligand>
        <name>hydrogencarbonate</name>
        <dbReference type="ChEBI" id="CHEBI:17544"/>
        <label>1</label>
    </ligand>
</feature>
<dbReference type="GeneTree" id="ENSGT00940000154388"/>
<feature type="disulfide bond" evidence="21">
    <location>
        <begin position="494"/>
        <end position="687"/>
    </location>
</feature>
<feature type="disulfide bond" evidence="21">
    <location>
        <begin position="185"/>
        <end position="196"/>
    </location>
</feature>
<evidence type="ECO:0000256" key="17">
    <source>
        <dbReference type="ARBA" id="ARBA00046945"/>
    </source>
</evidence>
<comment type="function">
    <text evidence="14">Transferrins are iron binding transport proteins which can bind two Fe(3+) ions in association with the binding of an anion, usually bicarbonate. It is responsible for the transport of iron from sites of absorption and heme degradation to those of storage and utilization. Serum transferrin may also have a further role in stimulating cell proliferation.</text>
</comment>
<evidence type="ECO:0000256" key="5">
    <source>
        <dbReference type="ARBA" id="ARBA00022496"/>
    </source>
</evidence>
<accession>A0A8C6F364</accession>
<feature type="binding site" evidence="20">
    <location>
        <position position="446"/>
    </location>
    <ligand>
        <name>Fe(3+)</name>
        <dbReference type="ChEBI" id="CHEBI:29034"/>
        <label>1</label>
    </ligand>
</feature>
<dbReference type="GO" id="GO:0055037">
    <property type="term" value="C:recycling endosome"/>
    <property type="evidence" value="ECO:0007669"/>
    <property type="project" value="TreeGrafter"/>
</dbReference>
<dbReference type="Proteomes" id="UP000694561">
    <property type="component" value="Unplaced"/>
</dbReference>
<feature type="signal peptide" evidence="22">
    <location>
        <begin position="1"/>
        <end position="19"/>
    </location>
</feature>
<evidence type="ECO:0000256" key="21">
    <source>
        <dbReference type="PIRSR" id="PIRSR002549-4"/>
    </source>
</evidence>
<keyword evidence="5" id="KW-0410">Iron transport</keyword>
<evidence type="ECO:0000256" key="9">
    <source>
        <dbReference type="ARBA" id="ARBA00022737"/>
    </source>
</evidence>
<dbReference type="AlphaFoldDB" id="A0A8C6F364"/>
<dbReference type="PIRSF" id="PIRSF500682">
    <property type="entry name" value="Serotransferrin"/>
    <property type="match status" value="1"/>
</dbReference>
<evidence type="ECO:0000313" key="25">
    <source>
        <dbReference type="Proteomes" id="UP000694561"/>
    </source>
</evidence>
<dbReference type="SUPFAM" id="SSF53850">
    <property type="entry name" value="Periplasmic binding protein-like II"/>
    <property type="match status" value="2"/>
</dbReference>
<feature type="disulfide bond" evidence="21">
    <location>
        <begin position="38"/>
        <end position="58"/>
    </location>
</feature>
<reference evidence="24" key="1">
    <citation type="submission" date="2025-08" db="UniProtKB">
        <authorList>
            <consortium name="Ensembl"/>
        </authorList>
    </citation>
    <scope>IDENTIFICATION</scope>
</reference>
<comment type="similarity">
    <text evidence="18">Belongs to the transferrin family.</text>
</comment>
<dbReference type="GO" id="GO:0005886">
    <property type="term" value="C:plasma membrane"/>
    <property type="evidence" value="ECO:0007669"/>
    <property type="project" value="TreeGrafter"/>
</dbReference>
<feature type="disulfide bond" evidence="21">
    <location>
        <begin position="137"/>
        <end position="213"/>
    </location>
</feature>
<evidence type="ECO:0000256" key="1">
    <source>
        <dbReference type="ARBA" id="ARBA00004613"/>
    </source>
</evidence>
<feature type="binding site" evidence="19">
    <location>
        <position position="139"/>
    </location>
    <ligand>
        <name>hydrogencarbonate</name>
        <dbReference type="ChEBI" id="CHEBI:17544"/>
        <label>1</label>
    </ligand>
</feature>
<keyword evidence="6" id="KW-0964">Secreted</keyword>
<proteinExistence type="inferred from homology"/>
<feature type="disulfide bond" evidence="21">
    <location>
        <begin position="364"/>
        <end position="396"/>
    </location>
</feature>
<feature type="disulfide bond" evidence="21">
    <location>
        <begin position="515"/>
        <end position="529"/>
    </location>
</feature>
<feature type="disulfide bond" evidence="21">
    <location>
        <begin position="374"/>
        <end position="387"/>
    </location>
</feature>
<feature type="binding site" evidence="20">
    <location>
        <position position="268"/>
    </location>
    <ligand>
        <name>Fe(3+)</name>
        <dbReference type="ChEBI" id="CHEBI:29034"/>
        <label>1</label>
    </ligand>
</feature>
<sequence length="704" mass="77940">MRLAVCSVLCAGVLGLCLAVPEKTVRWCTVSSHEANKCYSFRDNMNNVLSVDGPHVTCVKRTSYLECIKAIVANKADAVTIDGGLVFEAGLAPYNLKPVVAEFYGSKDDPQTHHYVVAVVKKGSDFQLNQLQGKKSCHTGLGWSPGWNIPIGILLPSDLVEKAAAKFFAGSCVPCADQTAFPKLCQLCAGKGTDKCACNSHEPYFGYSGAFKCLMEDAGEVAFVKHTTVFENLPNEADRDEYELLCRDNTRRPVDEYERCYLARVPSHAVVARSMGGKEDLIWELLNQAQEHFGRDTSESFQLFSSPHGKDLLFKDSANGFLKIPPKMDSWLYLGYEYVTALRNLREDTRPIASKGECKKVKWCAVHHLEKVRCDMWSVNSDGEIECESADSTEECIAKIMKGEADAMSLDGGYIYIAGKCGLVPVLAENYKSEGQHCKTTPEEGYFAVAVVKKSDADLNWNNLKGRKSCHTAVDRTAGWNIPMGLLYNNINHCEFDKFFSEGCAPGSLRNSSLCALCIGSEGVPGRECLPNNHERYYGYSGAFRCLVEKGDVAFVKDQTVKENTGENPEEWAKTLQEKDFELLCTDGNRKSVDKAKDCHLARAPNHAVVSREDKAACVRRILNRQQDQFGNNGTNCPSSFCLFHSENKDLLFRSDTKCLAELPNATTYETYLGTEYVTAVANLRQCSTSKLLEACKLPLVLLV</sequence>
<evidence type="ECO:0000256" key="22">
    <source>
        <dbReference type="SAM" id="SignalP"/>
    </source>
</evidence>
<keyword evidence="7" id="KW-0597">Phosphoprotein</keyword>
<dbReference type="InterPro" id="IPR018195">
    <property type="entry name" value="Transferrin_Fe_BS"/>
</dbReference>
<evidence type="ECO:0000256" key="12">
    <source>
        <dbReference type="ARBA" id="ARBA00023157"/>
    </source>
</evidence>
<dbReference type="PROSITE" id="PS00205">
    <property type="entry name" value="TRANSFERRIN_LIKE_1"/>
    <property type="match status" value="2"/>
</dbReference>
<dbReference type="PIRSF" id="PIRSF002549">
    <property type="entry name" value="Transferrin"/>
    <property type="match status" value="1"/>
</dbReference>
<dbReference type="GO" id="GO:0006879">
    <property type="term" value="P:intracellular iron ion homeostasis"/>
    <property type="evidence" value="ECO:0007669"/>
    <property type="project" value="InterPro"/>
</dbReference>